<dbReference type="GO" id="GO:0005737">
    <property type="term" value="C:cytoplasm"/>
    <property type="evidence" value="ECO:0007669"/>
    <property type="project" value="UniProtKB-SubCell"/>
</dbReference>
<evidence type="ECO:0000256" key="2">
    <source>
        <dbReference type="ARBA" id="ARBA00008107"/>
    </source>
</evidence>
<comment type="function">
    <text evidence="6">Plays a role in the regulation of phosphate uptake.</text>
</comment>
<gene>
    <name evidence="8" type="primary">phoU</name>
    <name evidence="8" type="ORF">REIFOR_00369</name>
</gene>
<keyword evidence="9" id="KW-1185">Reference proteome</keyword>
<dbReference type="Pfam" id="PF01895">
    <property type="entry name" value="PhoU"/>
    <property type="match status" value="2"/>
</dbReference>
<dbReference type="InterPro" id="IPR038078">
    <property type="entry name" value="PhoU-like_sf"/>
</dbReference>
<evidence type="ECO:0000313" key="9">
    <source>
        <dbReference type="Proteomes" id="UP000229757"/>
    </source>
</evidence>
<dbReference type="GO" id="GO:0006817">
    <property type="term" value="P:phosphate ion transport"/>
    <property type="evidence" value="ECO:0007669"/>
    <property type="project" value="UniProtKB-KW"/>
</dbReference>
<comment type="similarity">
    <text evidence="2 6">Belongs to the PhoU family.</text>
</comment>
<dbReference type="EMBL" id="CP011797">
    <property type="protein sequence ID" value="ATX75546.1"/>
    <property type="molecule type" value="Genomic_DNA"/>
</dbReference>
<keyword evidence="5 6" id="KW-0592">Phosphate transport</keyword>
<dbReference type="PIRSF" id="PIRSF003107">
    <property type="entry name" value="PhoU"/>
    <property type="match status" value="1"/>
</dbReference>
<evidence type="ECO:0000256" key="1">
    <source>
        <dbReference type="ARBA" id="ARBA00004496"/>
    </source>
</evidence>
<comment type="subunit">
    <text evidence="6">Homodimer.</text>
</comment>
<dbReference type="PANTHER" id="PTHR42930:SF3">
    <property type="entry name" value="PHOSPHATE-SPECIFIC TRANSPORT SYSTEM ACCESSORY PROTEIN PHOU"/>
    <property type="match status" value="1"/>
</dbReference>
<evidence type="ECO:0000256" key="3">
    <source>
        <dbReference type="ARBA" id="ARBA00022448"/>
    </source>
</evidence>
<evidence type="ECO:0000313" key="8">
    <source>
        <dbReference type="EMBL" id="ATX75546.1"/>
    </source>
</evidence>
<dbReference type="PANTHER" id="PTHR42930">
    <property type="entry name" value="PHOSPHATE-SPECIFIC TRANSPORT SYSTEM ACCESSORY PROTEIN PHOU"/>
    <property type="match status" value="1"/>
</dbReference>
<dbReference type="FunFam" id="1.20.58.220:FF:000002">
    <property type="entry name" value="Phosphate-specific transport system accessory protein PhoU"/>
    <property type="match status" value="1"/>
</dbReference>
<dbReference type="Proteomes" id="UP000229757">
    <property type="component" value="Chromosome"/>
</dbReference>
<dbReference type="KEGG" id="rfo:REIFOR_00369"/>
<proteinExistence type="inferred from homology"/>
<keyword evidence="4 6" id="KW-0963">Cytoplasm</keyword>
<dbReference type="AlphaFoldDB" id="A0A2K8KRM6"/>
<evidence type="ECO:0000256" key="4">
    <source>
        <dbReference type="ARBA" id="ARBA00022490"/>
    </source>
</evidence>
<dbReference type="GO" id="GO:0030643">
    <property type="term" value="P:intracellular phosphate ion homeostasis"/>
    <property type="evidence" value="ECO:0007669"/>
    <property type="project" value="InterPro"/>
</dbReference>
<dbReference type="GO" id="GO:0045936">
    <property type="term" value="P:negative regulation of phosphate metabolic process"/>
    <property type="evidence" value="ECO:0007669"/>
    <property type="project" value="InterPro"/>
</dbReference>
<comment type="subcellular location">
    <subcellularLocation>
        <location evidence="1 6">Cytoplasm</location>
    </subcellularLocation>
</comment>
<organism evidence="8 9">
    <name type="scientific">Reinekea forsetii</name>
    <dbReference type="NCBI Taxonomy" id="1336806"/>
    <lineage>
        <taxon>Bacteria</taxon>
        <taxon>Pseudomonadati</taxon>
        <taxon>Pseudomonadota</taxon>
        <taxon>Gammaproteobacteria</taxon>
        <taxon>Oceanospirillales</taxon>
        <taxon>Saccharospirillaceae</taxon>
        <taxon>Reinekea</taxon>
    </lineage>
</organism>
<name>A0A2K8KRM6_9GAMM</name>
<dbReference type="OrthoDB" id="9814256at2"/>
<evidence type="ECO:0000259" key="7">
    <source>
        <dbReference type="Pfam" id="PF01895"/>
    </source>
</evidence>
<dbReference type="NCBIfam" id="TIGR02135">
    <property type="entry name" value="phoU_full"/>
    <property type="match status" value="1"/>
</dbReference>
<protein>
    <recommendedName>
        <fullName evidence="6">Phosphate-specific transport system accessory protein PhoU</fullName>
    </recommendedName>
</protein>
<dbReference type="InterPro" id="IPR028366">
    <property type="entry name" value="PhoU"/>
</dbReference>
<evidence type="ECO:0000256" key="6">
    <source>
        <dbReference type="PIRNR" id="PIRNR003107"/>
    </source>
</evidence>
<sequence>MEKLTFDRHTSAQFNAELEGARKHLMEMGGLVEQQIDVAFRSLMSVDTDLAAKAIKMDKDVNKMELMIDKETTHILAKRNPAASDLRFIISVTKTVNDLERMGDEAAKIAKQAIELSDSGSGPQGFVELRHIGEKVRQMVHMSLDAFARLDADAALSVMHQDEAVDLEYGTAIRTLVTKMMEDPRTISRALNVMWALRSLERIGDHARNVAESVIYLVKGKDVRHKKLDKITEQLKKLD</sequence>
<feature type="domain" description="PhoU" evidence="7">
    <location>
        <begin position="25"/>
        <end position="112"/>
    </location>
</feature>
<dbReference type="InterPro" id="IPR026022">
    <property type="entry name" value="PhoU_dom"/>
</dbReference>
<dbReference type="RefSeq" id="WP_100255945.1">
    <property type="nucleotide sequence ID" value="NZ_CP011797.1"/>
</dbReference>
<reference evidence="8 9" key="1">
    <citation type="journal article" date="2017" name="Environ. Microbiol.">
        <title>Genomic and physiological analyses of 'Reinekea forsetii' reveal a versatile opportunistic lifestyle during spring algae blooms.</title>
        <authorList>
            <person name="Avci B."/>
            <person name="Hahnke R.L."/>
            <person name="Chafee M."/>
            <person name="Fischer T."/>
            <person name="Gruber-Vodicka H."/>
            <person name="Tegetmeyer H.E."/>
            <person name="Harder J."/>
            <person name="Fuchs B.M."/>
            <person name="Amann R.I."/>
            <person name="Teeling H."/>
        </authorList>
    </citation>
    <scope>NUCLEOTIDE SEQUENCE [LARGE SCALE GENOMIC DNA]</scope>
    <source>
        <strain evidence="8 9">Hel1_31_D35</strain>
    </source>
</reference>
<dbReference type="FunFam" id="1.20.58.220:FF:000001">
    <property type="entry name" value="Phosphate-specific transport system accessory protein PhoU"/>
    <property type="match status" value="1"/>
</dbReference>
<keyword evidence="3 6" id="KW-0813">Transport</keyword>
<dbReference type="SUPFAM" id="SSF109755">
    <property type="entry name" value="PhoU-like"/>
    <property type="match status" value="1"/>
</dbReference>
<accession>A0A2K8KRM6</accession>
<feature type="domain" description="PhoU" evidence="7">
    <location>
        <begin position="129"/>
        <end position="214"/>
    </location>
</feature>
<dbReference type="Gene3D" id="1.20.58.220">
    <property type="entry name" value="Phosphate transport system protein phou homolog 2, domain 2"/>
    <property type="match status" value="2"/>
</dbReference>
<evidence type="ECO:0000256" key="5">
    <source>
        <dbReference type="ARBA" id="ARBA00022592"/>
    </source>
</evidence>